<evidence type="ECO:0000259" key="1">
    <source>
        <dbReference type="Pfam" id="PF01883"/>
    </source>
</evidence>
<organism evidence="2 3">
    <name type="scientific">Pseudonocardia hispaniensis</name>
    <dbReference type="NCBI Taxonomy" id="904933"/>
    <lineage>
        <taxon>Bacteria</taxon>
        <taxon>Bacillati</taxon>
        <taxon>Actinomycetota</taxon>
        <taxon>Actinomycetes</taxon>
        <taxon>Pseudonocardiales</taxon>
        <taxon>Pseudonocardiaceae</taxon>
        <taxon>Pseudonocardia</taxon>
    </lineage>
</organism>
<dbReference type="SUPFAM" id="SSF117916">
    <property type="entry name" value="Fe-S cluster assembly (FSCA) domain-like"/>
    <property type="match status" value="1"/>
</dbReference>
<dbReference type="EMBL" id="JBHSQW010000011">
    <property type="protein sequence ID" value="MFC5993682.1"/>
    <property type="molecule type" value="Genomic_DNA"/>
</dbReference>
<name>A0ABW1IZF7_9PSEU</name>
<evidence type="ECO:0000313" key="2">
    <source>
        <dbReference type="EMBL" id="MFC5993682.1"/>
    </source>
</evidence>
<feature type="domain" description="MIP18 family-like" evidence="1">
    <location>
        <begin position="16"/>
        <end position="93"/>
    </location>
</feature>
<dbReference type="Proteomes" id="UP001596302">
    <property type="component" value="Unassembled WGS sequence"/>
</dbReference>
<dbReference type="RefSeq" id="WP_379583523.1">
    <property type="nucleotide sequence ID" value="NZ_JBHSQW010000011.1"/>
</dbReference>
<evidence type="ECO:0000313" key="3">
    <source>
        <dbReference type="Proteomes" id="UP001596302"/>
    </source>
</evidence>
<gene>
    <name evidence="2" type="ORF">ACFQE5_05575</name>
</gene>
<protein>
    <submittedName>
        <fullName evidence="2">Iron-sulfur cluster assembly protein</fullName>
    </submittedName>
</protein>
<accession>A0ABW1IZF7</accession>
<dbReference type="InterPro" id="IPR002744">
    <property type="entry name" value="MIP18-like"/>
</dbReference>
<dbReference type="InterPro" id="IPR034904">
    <property type="entry name" value="FSCA_dom_sf"/>
</dbReference>
<keyword evidence="3" id="KW-1185">Reference proteome</keyword>
<comment type="caution">
    <text evidence="2">The sequence shown here is derived from an EMBL/GenBank/DDBJ whole genome shotgun (WGS) entry which is preliminary data.</text>
</comment>
<sequence length="253" mass="27500">MTAAAGVSQRTVREVAWRALGTVRDPELDEPITDLGFVRELSLFETEQGGPDSGVRVRLRLPTYFCAPNFAYLMVADAHDVLRELPGVAAVDVALEDHFAAEEINAGVAAKAGFTGSFPGEATAELDELRRTFQQKAHLACLDRVYRHLVEQGWKIDGLSQVRLRDVPESAGRAGLLRRRRDLGLSTDPDDALVVDDEGRPVAPAEVTRRLRFAKAVRVSVEGNSAFCRGLLTTRYGAGTGETGPLGDQGEQE</sequence>
<proteinExistence type="predicted"/>
<dbReference type="Gene3D" id="3.30.300.130">
    <property type="entry name" value="Fe-S cluster assembly (FSCA)"/>
    <property type="match status" value="1"/>
</dbReference>
<reference evidence="3" key="1">
    <citation type="journal article" date="2019" name="Int. J. Syst. Evol. Microbiol.">
        <title>The Global Catalogue of Microorganisms (GCM) 10K type strain sequencing project: providing services to taxonomists for standard genome sequencing and annotation.</title>
        <authorList>
            <consortium name="The Broad Institute Genomics Platform"/>
            <consortium name="The Broad Institute Genome Sequencing Center for Infectious Disease"/>
            <person name="Wu L."/>
            <person name="Ma J."/>
        </authorList>
    </citation>
    <scope>NUCLEOTIDE SEQUENCE [LARGE SCALE GENOMIC DNA]</scope>
    <source>
        <strain evidence="3">CCM 8391</strain>
    </source>
</reference>
<dbReference type="Pfam" id="PF01883">
    <property type="entry name" value="FeS_assembly_P"/>
    <property type="match status" value="1"/>
</dbReference>